<dbReference type="AlphaFoldDB" id="X1C0X5"/>
<gene>
    <name evidence="2" type="ORF">S01H4_30305</name>
</gene>
<organism evidence="2">
    <name type="scientific">marine sediment metagenome</name>
    <dbReference type="NCBI Taxonomy" id="412755"/>
    <lineage>
        <taxon>unclassified sequences</taxon>
        <taxon>metagenomes</taxon>
        <taxon>ecological metagenomes</taxon>
    </lineage>
</organism>
<protein>
    <submittedName>
        <fullName evidence="2">Uncharacterized protein</fullName>
    </submittedName>
</protein>
<name>X1C0X5_9ZZZZ</name>
<keyword evidence="1" id="KW-0175">Coiled coil</keyword>
<evidence type="ECO:0000313" key="2">
    <source>
        <dbReference type="EMBL" id="GAG86977.1"/>
    </source>
</evidence>
<dbReference type="EMBL" id="BART01015630">
    <property type="protein sequence ID" value="GAG86977.1"/>
    <property type="molecule type" value="Genomic_DNA"/>
</dbReference>
<feature type="coiled-coil region" evidence="1">
    <location>
        <begin position="2"/>
        <end position="43"/>
    </location>
</feature>
<sequence>MKEDKKDTKKEKKQLLKQLEQDLSQLKSQTAEKQKIIDQLKMNLEKEGLINKIDTLTGDKPEPIIEKQEDDKIIIIECSGGLVDDVKGLPEGYTYDIHDYDNEGICKICGDKVVEWEFKEHLESHNPNAKKFDWKELYDFFEEVY</sequence>
<evidence type="ECO:0000256" key="1">
    <source>
        <dbReference type="SAM" id="Coils"/>
    </source>
</evidence>
<comment type="caution">
    <text evidence="2">The sequence shown here is derived from an EMBL/GenBank/DDBJ whole genome shotgun (WGS) entry which is preliminary data.</text>
</comment>
<reference evidence="2" key="1">
    <citation type="journal article" date="2014" name="Front. Microbiol.">
        <title>High frequency of phylogenetically diverse reductive dehalogenase-homologous genes in deep subseafloor sedimentary metagenomes.</title>
        <authorList>
            <person name="Kawai M."/>
            <person name="Futagami T."/>
            <person name="Toyoda A."/>
            <person name="Takaki Y."/>
            <person name="Nishi S."/>
            <person name="Hori S."/>
            <person name="Arai W."/>
            <person name="Tsubouchi T."/>
            <person name="Morono Y."/>
            <person name="Uchiyama I."/>
            <person name="Ito T."/>
            <person name="Fujiyama A."/>
            <person name="Inagaki F."/>
            <person name="Takami H."/>
        </authorList>
    </citation>
    <scope>NUCLEOTIDE SEQUENCE</scope>
    <source>
        <strain evidence="2">Expedition CK06-06</strain>
    </source>
</reference>
<accession>X1C0X5</accession>
<proteinExistence type="predicted"/>